<evidence type="ECO:0000256" key="1">
    <source>
        <dbReference type="ARBA" id="ARBA00022801"/>
    </source>
</evidence>
<protein>
    <recommendedName>
        <fullName evidence="2">BD-FAE-like domain-containing protein</fullName>
    </recommendedName>
</protein>
<evidence type="ECO:0000259" key="2">
    <source>
        <dbReference type="Pfam" id="PF20434"/>
    </source>
</evidence>
<organism evidence="3 4">
    <name type="scientific">Botryobasidium botryosum (strain FD-172 SS1)</name>
    <dbReference type="NCBI Taxonomy" id="930990"/>
    <lineage>
        <taxon>Eukaryota</taxon>
        <taxon>Fungi</taxon>
        <taxon>Dikarya</taxon>
        <taxon>Basidiomycota</taxon>
        <taxon>Agaricomycotina</taxon>
        <taxon>Agaricomycetes</taxon>
        <taxon>Cantharellales</taxon>
        <taxon>Botryobasidiaceae</taxon>
        <taxon>Botryobasidium</taxon>
    </lineage>
</organism>
<dbReference type="HOGENOM" id="CLU_016852_1_1_1"/>
<dbReference type="InterPro" id="IPR050300">
    <property type="entry name" value="GDXG_lipolytic_enzyme"/>
</dbReference>
<dbReference type="AlphaFoldDB" id="A0A067MTS4"/>
<proteinExistence type="predicted"/>
<dbReference type="STRING" id="930990.A0A067MTS4"/>
<feature type="domain" description="BD-FAE-like" evidence="2">
    <location>
        <begin position="36"/>
        <end position="241"/>
    </location>
</feature>
<dbReference type="OrthoDB" id="6495301at2759"/>
<evidence type="ECO:0000313" key="3">
    <source>
        <dbReference type="EMBL" id="KDQ18110.1"/>
    </source>
</evidence>
<sequence>MPPMSTLLGSSAGLAYDRARPDDAQLTYVLCGDPSPRVLVVFVHGGAWRSGDKAKHAYLVQQLAARAPGCAVAAVNYRLSPRVSPDPATGYELHHPAHAADILTALEYFVSAHPHDVATRPWKIAPSCLVLVGHSCGAHILTSLFLRDPHSDERISPSPALVSRVSGIVAVDGIYDIDLLLQTFPSYIDFIQGAFGSRQSYASVSTTTFDILAPAIKWLVVHSPGDDLVDVAQAEAISRTLSTLYLRHGKPENVESDYITVTAGHDALLDSDAFISLVVDFVRRAATSGGATGSGTSYNSAAE</sequence>
<dbReference type="Proteomes" id="UP000027195">
    <property type="component" value="Unassembled WGS sequence"/>
</dbReference>
<dbReference type="InterPro" id="IPR029058">
    <property type="entry name" value="AB_hydrolase_fold"/>
</dbReference>
<dbReference type="InParanoid" id="A0A067MTS4"/>
<dbReference type="EMBL" id="KL198022">
    <property type="protein sequence ID" value="KDQ18110.1"/>
    <property type="molecule type" value="Genomic_DNA"/>
</dbReference>
<keyword evidence="1" id="KW-0378">Hydrolase</keyword>
<dbReference type="GO" id="GO:0016787">
    <property type="term" value="F:hydrolase activity"/>
    <property type="evidence" value="ECO:0007669"/>
    <property type="project" value="UniProtKB-KW"/>
</dbReference>
<dbReference type="Pfam" id="PF20434">
    <property type="entry name" value="BD-FAE"/>
    <property type="match status" value="1"/>
</dbReference>
<dbReference type="PANTHER" id="PTHR48081:SF33">
    <property type="entry name" value="KYNURENINE FORMAMIDASE"/>
    <property type="match status" value="1"/>
</dbReference>
<evidence type="ECO:0000313" key="4">
    <source>
        <dbReference type="Proteomes" id="UP000027195"/>
    </source>
</evidence>
<name>A0A067MTS4_BOTB1</name>
<reference evidence="4" key="1">
    <citation type="journal article" date="2014" name="Proc. Natl. Acad. Sci. U.S.A.">
        <title>Extensive sampling of basidiomycete genomes demonstrates inadequacy of the white-rot/brown-rot paradigm for wood decay fungi.</title>
        <authorList>
            <person name="Riley R."/>
            <person name="Salamov A.A."/>
            <person name="Brown D.W."/>
            <person name="Nagy L.G."/>
            <person name="Floudas D."/>
            <person name="Held B.W."/>
            <person name="Levasseur A."/>
            <person name="Lombard V."/>
            <person name="Morin E."/>
            <person name="Otillar R."/>
            <person name="Lindquist E.A."/>
            <person name="Sun H."/>
            <person name="LaButti K.M."/>
            <person name="Schmutz J."/>
            <person name="Jabbour D."/>
            <person name="Luo H."/>
            <person name="Baker S.E."/>
            <person name="Pisabarro A.G."/>
            <person name="Walton J.D."/>
            <person name="Blanchette R.A."/>
            <person name="Henrissat B."/>
            <person name="Martin F."/>
            <person name="Cullen D."/>
            <person name="Hibbett D.S."/>
            <person name="Grigoriev I.V."/>
        </authorList>
    </citation>
    <scope>NUCLEOTIDE SEQUENCE [LARGE SCALE GENOMIC DNA]</scope>
    <source>
        <strain evidence="4">FD-172 SS1</strain>
    </source>
</reference>
<keyword evidence="4" id="KW-1185">Reference proteome</keyword>
<dbReference type="SUPFAM" id="SSF53474">
    <property type="entry name" value="alpha/beta-Hydrolases"/>
    <property type="match status" value="1"/>
</dbReference>
<dbReference type="InterPro" id="IPR049492">
    <property type="entry name" value="BD-FAE-like_dom"/>
</dbReference>
<accession>A0A067MTS4</accession>
<gene>
    <name evidence="3" type="ORF">BOTBODRAFT_29431</name>
</gene>
<dbReference type="Gene3D" id="3.40.50.1820">
    <property type="entry name" value="alpha/beta hydrolase"/>
    <property type="match status" value="1"/>
</dbReference>
<dbReference type="PANTHER" id="PTHR48081">
    <property type="entry name" value="AB HYDROLASE SUPERFAMILY PROTEIN C4A8.06C"/>
    <property type="match status" value="1"/>
</dbReference>